<comment type="subcellular location">
    <subcellularLocation>
        <location evidence="1">Cell membrane</location>
        <topology evidence="1">Multi-pass membrane protein</topology>
    </subcellularLocation>
</comment>
<dbReference type="GO" id="GO:0005886">
    <property type="term" value="C:plasma membrane"/>
    <property type="evidence" value="ECO:0007669"/>
    <property type="project" value="UniProtKB-SubCell"/>
</dbReference>
<dbReference type="EMBL" id="MHTM01000028">
    <property type="protein sequence ID" value="OHA61916.1"/>
    <property type="molecule type" value="Genomic_DNA"/>
</dbReference>
<name>A0A1G2QN40_9BACT</name>
<comment type="similarity">
    <text evidence="2">Belongs to the autoinducer-2 exporter (AI-2E) (TC 2.A.86) family.</text>
</comment>
<dbReference type="AlphaFoldDB" id="A0A1G2QN40"/>
<evidence type="ECO:0000256" key="5">
    <source>
        <dbReference type="ARBA" id="ARBA00022692"/>
    </source>
</evidence>
<accession>A0A1G2QN40</accession>
<keyword evidence="5 8" id="KW-0812">Transmembrane</keyword>
<evidence type="ECO:0000313" key="9">
    <source>
        <dbReference type="EMBL" id="OHA61916.1"/>
    </source>
</evidence>
<evidence type="ECO:0000256" key="4">
    <source>
        <dbReference type="ARBA" id="ARBA00022475"/>
    </source>
</evidence>
<evidence type="ECO:0000256" key="6">
    <source>
        <dbReference type="ARBA" id="ARBA00022989"/>
    </source>
</evidence>
<keyword evidence="3" id="KW-0813">Transport</keyword>
<organism evidence="9 10">
    <name type="scientific">Candidatus Vogelbacteria bacterium RIFOXYD2_FULL_44_9</name>
    <dbReference type="NCBI Taxonomy" id="1802441"/>
    <lineage>
        <taxon>Bacteria</taxon>
        <taxon>Candidatus Vogeliibacteriota</taxon>
    </lineage>
</organism>
<dbReference type="GO" id="GO:0055085">
    <property type="term" value="P:transmembrane transport"/>
    <property type="evidence" value="ECO:0007669"/>
    <property type="project" value="TreeGrafter"/>
</dbReference>
<sequence>MNGNDKSNLVSLSFFTLWKVVLVVAVVYFVYYLRDIFLVLLTSIVLGSAIRPFSTWFEKFKIPRILAVLLVYIIGFSVILGTLYFIIPPIFGDMLDIAQTLPAKMNSFMKSSGAWSSVSGFSTSFVDDFSINDLMNSNVSSFLPAIPKNVMELITFLFNGVFSFVLIIIISFYIAVQKNGVEEFLRLIVPLRSEAYALDLWQRVEKKIGGWLQGQILLGVIIGPLVFLGLSLLGVKYALILAILAAVFELIPFFGPVLSAVPAVIFAFSIGAPVGLMTLGFYVVVQQFENHLIYPLVVRKIIGVPPLIVIISLVVGAKLAGFLGIILAVPMATLFMEMANDMETRKGLFRLQSTRTENHEN</sequence>
<keyword evidence="4" id="KW-1003">Cell membrane</keyword>
<keyword evidence="6 8" id="KW-1133">Transmembrane helix</keyword>
<dbReference type="PANTHER" id="PTHR21716:SF53">
    <property type="entry name" value="PERMEASE PERM-RELATED"/>
    <property type="match status" value="1"/>
</dbReference>
<evidence type="ECO:0000256" key="2">
    <source>
        <dbReference type="ARBA" id="ARBA00009773"/>
    </source>
</evidence>
<evidence type="ECO:0000256" key="1">
    <source>
        <dbReference type="ARBA" id="ARBA00004651"/>
    </source>
</evidence>
<feature type="transmembrane region" description="Helical" evidence="8">
    <location>
        <begin position="216"/>
        <end position="248"/>
    </location>
</feature>
<gene>
    <name evidence="9" type="ORF">A2556_01095</name>
</gene>
<feature type="transmembrane region" description="Helical" evidence="8">
    <location>
        <begin position="153"/>
        <end position="176"/>
    </location>
</feature>
<dbReference type="Proteomes" id="UP000177140">
    <property type="component" value="Unassembled WGS sequence"/>
</dbReference>
<evidence type="ECO:0000313" key="10">
    <source>
        <dbReference type="Proteomes" id="UP000177140"/>
    </source>
</evidence>
<comment type="caution">
    <text evidence="9">The sequence shown here is derived from an EMBL/GenBank/DDBJ whole genome shotgun (WGS) entry which is preliminary data.</text>
</comment>
<evidence type="ECO:0008006" key="11">
    <source>
        <dbReference type="Google" id="ProtNLM"/>
    </source>
</evidence>
<dbReference type="Pfam" id="PF01594">
    <property type="entry name" value="AI-2E_transport"/>
    <property type="match status" value="1"/>
</dbReference>
<proteinExistence type="inferred from homology"/>
<feature type="transmembrane region" description="Helical" evidence="8">
    <location>
        <begin position="12"/>
        <end position="30"/>
    </location>
</feature>
<protein>
    <recommendedName>
        <fullName evidence="11">AI-2E family transporter</fullName>
    </recommendedName>
</protein>
<evidence type="ECO:0000256" key="3">
    <source>
        <dbReference type="ARBA" id="ARBA00022448"/>
    </source>
</evidence>
<keyword evidence="7 8" id="KW-0472">Membrane</keyword>
<feature type="transmembrane region" description="Helical" evidence="8">
    <location>
        <begin position="297"/>
        <end position="315"/>
    </location>
</feature>
<feature type="transmembrane region" description="Helical" evidence="8">
    <location>
        <begin position="321"/>
        <end position="340"/>
    </location>
</feature>
<evidence type="ECO:0000256" key="8">
    <source>
        <dbReference type="SAM" id="Phobius"/>
    </source>
</evidence>
<feature type="transmembrane region" description="Helical" evidence="8">
    <location>
        <begin position="260"/>
        <end position="285"/>
    </location>
</feature>
<evidence type="ECO:0000256" key="7">
    <source>
        <dbReference type="ARBA" id="ARBA00023136"/>
    </source>
</evidence>
<reference evidence="9 10" key="1">
    <citation type="journal article" date="2016" name="Nat. Commun.">
        <title>Thousands of microbial genomes shed light on interconnected biogeochemical processes in an aquifer system.</title>
        <authorList>
            <person name="Anantharaman K."/>
            <person name="Brown C.T."/>
            <person name="Hug L.A."/>
            <person name="Sharon I."/>
            <person name="Castelle C.J."/>
            <person name="Probst A.J."/>
            <person name="Thomas B.C."/>
            <person name="Singh A."/>
            <person name="Wilkins M.J."/>
            <person name="Karaoz U."/>
            <person name="Brodie E.L."/>
            <person name="Williams K.H."/>
            <person name="Hubbard S.S."/>
            <person name="Banfield J.F."/>
        </authorList>
    </citation>
    <scope>NUCLEOTIDE SEQUENCE [LARGE SCALE GENOMIC DNA]</scope>
</reference>
<dbReference type="PANTHER" id="PTHR21716">
    <property type="entry name" value="TRANSMEMBRANE PROTEIN"/>
    <property type="match status" value="1"/>
</dbReference>
<feature type="transmembrane region" description="Helical" evidence="8">
    <location>
        <begin position="65"/>
        <end position="87"/>
    </location>
</feature>
<dbReference type="InterPro" id="IPR002549">
    <property type="entry name" value="AI-2E-like"/>
</dbReference>
<feature type="transmembrane region" description="Helical" evidence="8">
    <location>
        <begin position="36"/>
        <end position="53"/>
    </location>
</feature>